<comment type="caution">
    <text evidence="1">The sequence shown here is derived from an EMBL/GenBank/DDBJ whole genome shotgun (WGS) entry which is preliminary data.</text>
</comment>
<organism evidence="1 2">
    <name type="scientific">Amycolatopsis halotolerans</name>
    <dbReference type="NCBI Taxonomy" id="330083"/>
    <lineage>
        <taxon>Bacteria</taxon>
        <taxon>Bacillati</taxon>
        <taxon>Actinomycetota</taxon>
        <taxon>Actinomycetes</taxon>
        <taxon>Pseudonocardiales</taxon>
        <taxon>Pseudonocardiaceae</taxon>
        <taxon>Amycolatopsis</taxon>
    </lineage>
</organism>
<accession>A0ABV7QAG2</accession>
<evidence type="ECO:0000313" key="2">
    <source>
        <dbReference type="Proteomes" id="UP001595764"/>
    </source>
</evidence>
<proteinExistence type="predicted"/>
<reference evidence="2" key="1">
    <citation type="journal article" date="2019" name="Int. J. Syst. Evol. Microbiol.">
        <title>The Global Catalogue of Microorganisms (GCM) 10K type strain sequencing project: providing services to taxonomists for standard genome sequencing and annotation.</title>
        <authorList>
            <consortium name="The Broad Institute Genomics Platform"/>
            <consortium name="The Broad Institute Genome Sequencing Center for Infectious Disease"/>
            <person name="Wu L."/>
            <person name="Ma J."/>
        </authorList>
    </citation>
    <scope>NUCLEOTIDE SEQUENCE [LARGE SCALE GENOMIC DNA]</scope>
    <source>
        <strain evidence="2">CGMCC 4.7682</strain>
    </source>
</reference>
<protein>
    <recommendedName>
        <fullName evidence="3">HEAT repeat domain-containing protein</fullName>
    </recommendedName>
</protein>
<evidence type="ECO:0000313" key="1">
    <source>
        <dbReference type="EMBL" id="MFC3508598.1"/>
    </source>
</evidence>
<dbReference type="Proteomes" id="UP001595764">
    <property type="component" value="Unassembled WGS sequence"/>
</dbReference>
<gene>
    <name evidence="1" type="ORF">ACFORO_00355</name>
</gene>
<keyword evidence="2" id="KW-1185">Reference proteome</keyword>
<sequence length="313" mass="35394">MQTPAEILYRLSLGVVAAQWDDYEGLAETSAWFESATARELLRIDYYSRQSRSEEPVMGRVTDRKLKRAPLVALVLASMHRDGRLRERAVRLLCSSDSALSDRALAIRVADYVEAVRELAEQEVLRRTTLAQAARIMPLLQRISQRWRGSEVFARYLRALVAVHGEATIWACLRNSEGFEVRRAAFRHSFESGLLGLPDAVRLLPRERDQIVRRQLIGVVAESATPDVIAELLLRGRSAESRVLGLVKLTAAQLDPVEVERLLVDRSVLVRLWARLRWREMGRPGRGLYGARSFRRQAGGAGSGLRRARGDWD</sequence>
<name>A0ABV7QAG2_9PSEU</name>
<dbReference type="EMBL" id="JBHRWI010000001">
    <property type="protein sequence ID" value="MFC3508598.1"/>
    <property type="molecule type" value="Genomic_DNA"/>
</dbReference>
<evidence type="ECO:0008006" key="3">
    <source>
        <dbReference type="Google" id="ProtNLM"/>
    </source>
</evidence>
<dbReference type="RefSeq" id="WP_377872865.1">
    <property type="nucleotide sequence ID" value="NZ_JBHMAY010000042.1"/>
</dbReference>